<sequence length="55" mass="6156">MESLMKIVLSYPEEVVYTAAALEHEAYSDLTEGGLALLQENARIFKHFASLAKQQ</sequence>
<proteinExistence type="predicted"/>
<evidence type="ECO:0000313" key="1">
    <source>
        <dbReference type="EMBL" id="KAK7074565.1"/>
    </source>
</evidence>
<comment type="caution">
    <text evidence="1">The sequence shown here is derived from an EMBL/GenBank/DDBJ whole genome shotgun (WGS) entry which is preliminary data.</text>
</comment>
<dbReference type="AlphaFoldDB" id="A0AAN8WY99"/>
<feature type="non-terminal residue" evidence="1">
    <location>
        <position position="55"/>
    </location>
</feature>
<gene>
    <name evidence="1" type="ORF">SK128_005992</name>
</gene>
<name>A0AAN8WY99_HALRR</name>
<evidence type="ECO:0000313" key="2">
    <source>
        <dbReference type="Proteomes" id="UP001381693"/>
    </source>
</evidence>
<accession>A0AAN8WY99</accession>
<keyword evidence="2" id="KW-1185">Reference proteome</keyword>
<organism evidence="1 2">
    <name type="scientific">Halocaridina rubra</name>
    <name type="common">Hawaiian red shrimp</name>
    <dbReference type="NCBI Taxonomy" id="373956"/>
    <lineage>
        <taxon>Eukaryota</taxon>
        <taxon>Metazoa</taxon>
        <taxon>Ecdysozoa</taxon>
        <taxon>Arthropoda</taxon>
        <taxon>Crustacea</taxon>
        <taxon>Multicrustacea</taxon>
        <taxon>Malacostraca</taxon>
        <taxon>Eumalacostraca</taxon>
        <taxon>Eucarida</taxon>
        <taxon>Decapoda</taxon>
        <taxon>Pleocyemata</taxon>
        <taxon>Caridea</taxon>
        <taxon>Atyoidea</taxon>
        <taxon>Atyidae</taxon>
        <taxon>Halocaridina</taxon>
    </lineage>
</organism>
<dbReference type="EMBL" id="JAXCGZ010011533">
    <property type="protein sequence ID" value="KAK7074565.1"/>
    <property type="molecule type" value="Genomic_DNA"/>
</dbReference>
<protein>
    <submittedName>
        <fullName evidence="1">Uncharacterized protein</fullName>
    </submittedName>
</protein>
<reference evidence="1 2" key="1">
    <citation type="submission" date="2023-11" db="EMBL/GenBank/DDBJ databases">
        <title>Halocaridina rubra genome assembly.</title>
        <authorList>
            <person name="Smith C."/>
        </authorList>
    </citation>
    <scope>NUCLEOTIDE SEQUENCE [LARGE SCALE GENOMIC DNA]</scope>
    <source>
        <strain evidence="1">EP-1</strain>
        <tissue evidence="1">Whole</tissue>
    </source>
</reference>
<dbReference type="Proteomes" id="UP001381693">
    <property type="component" value="Unassembled WGS sequence"/>
</dbReference>